<evidence type="ECO:0008006" key="2">
    <source>
        <dbReference type="Google" id="ProtNLM"/>
    </source>
</evidence>
<dbReference type="SUPFAM" id="SSF55469">
    <property type="entry name" value="FMN-dependent nitroreductase-like"/>
    <property type="match status" value="1"/>
</dbReference>
<name>A0A450UU86_9GAMM</name>
<accession>A0A450UU86</accession>
<dbReference type="AlphaFoldDB" id="A0A450UU86"/>
<sequence length="379" mass="43520">MQNTSTVSPFSGNEKISRVLQFALQTPSSENCQPWKFVVHRNIVEVFHLSERAKLSTFSDNFSVFGLGMVAESLNLACSTEGLQARITYFLEKRSDKSPWLRVELSPADTLPDPLARGIFLRHTDRRRYAGGSLQDSVFKEAHNVAEAISGANLYFTCNYPEEYLQLLRNADQLVMTWPELRHDIMKWTRFTDKEAAETRDGMGWRSYLRGPENWVYYLRSRIWWLATRLNWFPAWLQRFETLFFDDSAELSPLTYDDGAGIGCVTTASDAPKDLVSSGRLAMRLWLLFNLSGYGFQPITNLSGMIYRLRTGAFILPVSLRHFVANGYEILQGLFGFPLQELPMFTFRTGLATGEYPDNSRQLRRTDHICYTNGDHEHL</sequence>
<protein>
    <recommendedName>
        <fullName evidence="2">Nitroreductase family protein</fullName>
    </recommendedName>
</protein>
<organism evidence="1">
    <name type="scientific">Candidatus Kentrum sp. LFY</name>
    <dbReference type="NCBI Taxonomy" id="2126342"/>
    <lineage>
        <taxon>Bacteria</taxon>
        <taxon>Pseudomonadati</taxon>
        <taxon>Pseudomonadota</taxon>
        <taxon>Gammaproteobacteria</taxon>
        <taxon>Candidatus Kentrum</taxon>
    </lineage>
</organism>
<reference evidence="1" key="1">
    <citation type="submission" date="2019-02" db="EMBL/GenBank/DDBJ databases">
        <authorList>
            <person name="Gruber-Vodicka R. H."/>
            <person name="Seah K. B. B."/>
        </authorList>
    </citation>
    <scope>NUCLEOTIDE SEQUENCE</scope>
    <source>
        <strain evidence="1">BECK_M6</strain>
    </source>
</reference>
<dbReference type="Gene3D" id="3.40.109.10">
    <property type="entry name" value="NADH Oxidase"/>
    <property type="match status" value="1"/>
</dbReference>
<dbReference type="InterPro" id="IPR000415">
    <property type="entry name" value="Nitroreductase-like"/>
</dbReference>
<evidence type="ECO:0000313" key="1">
    <source>
        <dbReference type="EMBL" id="VFJ96143.1"/>
    </source>
</evidence>
<proteinExistence type="predicted"/>
<gene>
    <name evidence="1" type="ORF">BECKLFY1418A_GA0070994_10565</name>
</gene>
<dbReference type="GO" id="GO:0016491">
    <property type="term" value="F:oxidoreductase activity"/>
    <property type="evidence" value="ECO:0007669"/>
    <property type="project" value="InterPro"/>
</dbReference>
<dbReference type="EMBL" id="CAADFH010000056">
    <property type="protein sequence ID" value="VFJ96143.1"/>
    <property type="molecule type" value="Genomic_DNA"/>
</dbReference>